<sequence length="86" mass="8444">MLTGSLPGGATTNISRADAIDGVYSSPKASQSLTRARISSGRKTNLPFGVGGPPGPGGGGGPAIGARDALMSSKAEYTADPLDVTL</sequence>
<evidence type="ECO:0000313" key="2">
    <source>
        <dbReference type="EMBL" id="MFC7618330.1"/>
    </source>
</evidence>
<name>A0ABW2TWQ2_9PSEU</name>
<evidence type="ECO:0000313" key="3">
    <source>
        <dbReference type="Proteomes" id="UP001596512"/>
    </source>
</evidence>
<keyword evidence="3" id="KW-1185">Reference proteome</keyword>
<proteinExistence type="predicted"/>
<protein>
    <submittedName>
        <fullName evidence="2">Uncharacterized protein</fullName>
    </submittedName>
</protein>
<feature type="region of interest" description="Disordered" evidence="1">
    <location>
        <begin position="26"/>
        <end position="67"/>
    </location>
</feature>
<evidence type="ECO:0000256" key="1">
    <source>
        <dbReference type="SAM" id="MobiDB-lite"/>
    </source>
</evidence>
<gene>
    <name evidence="2" type="ORF">ACFQV2_38145</name>
</gene>
<feature type="compositionally biased region" description="Gly residues" evidence="1">
    <location>
        <begin position="49"/>
        <end position="63"/>
    </location>
</feature>
<dbReference type="EMBL" id="JBHTEY010000004">
    <property type="protein sequence ID" value="MFC7618330.1"/>
    <property type="molecule type" value="Genomic_DNA"/>
</dbReference>
<comment type="caution">
    <text evidence="2">The sequence shown here is derived from an EMBL/GenBank/DDBJ whole genome shotgun (WGS) entry which is preliminary data.</text>
</comment>
<accession>A0ABW2TWQ2</accession>
<reference evidence="3" key="1">
    <citation type="journal article" date="2019" name="Int. J. Syst. Evol. Microbiol.">
        <title>The Global Catalogue of Microorganisms (GCM) 10K type strain sequencing project: providing services to taxonomists for standard genome sequencing and annotation.</title>
        <authorList>
            <consortium name="The Broad Institute Genomics Platform"/>
            <consortium name="The Broad Institute Genome Sequencing Center for Infectious Disease"/>
            <person name="Wu L."/>
            <person name="Ma J."/>
        </authorList>
    </citation>
    <scope>NUCLEOTIDE SEQUENCE [LARGE SCALE GENOMIC DNA]</scope>
    <source>
        <strain evidence="3">JCM 17695</strain>
    </source>
</reference>
<organism evidence="2 3">
    <name type="scientific">Actinokineospora soli</name>
    <dbReference type="NCBI Taxonomy" id="1048753"/>
    <lineage>
        <taxon>Bacteria</taxon>
        <taxon>Bacillati</taxon>
        <taxon>Actinomycetota</taxon>
        <taxon>Actinomycetes</taxon>
        <taxon>Pseudonocardiales</taxon>
        <taxon>Pseudonocardiaceae</taxon>
        <taxon>Actinokineospora</taxon>
    </lineage>
</organism>
<dbReference type="Proteomes" id="UP001596512">
    <property type="component" value="Unassembled WGS sequence"/>
</dbReference>